<dbReference type="Gene3D" id="3.40.50.720">
    <property type="entry name" value="NAD(P)-binding Rossmann-like Domain"/>
    <property type="match status" value="1"/>
</dbReference>
<dbReference type="InterPro" id="IPR036291">
    <property type="entry name" value="NAD(P)-bd_dom_sf"/>
</dbReference>
<dbReference type="PRINTS" id="PR00081">
    <property type="entry name" value="GDHRDH"/>
</dbReference>
<accession>A0ABS0D9L1</accession>
<evidence type="ECO:0000313" key="4">
    <source>
        <dbReference type="EMBL" id="MBF6355140.1"/>
    </source>
</evidence>
<comment type="caution">
    <text evidence="4">The sequence shown here is derived from an EMBL/GenBank/DDBJ whole genome shotgun (WGS) entry which is preliminary data.</text>
</comment>
<reference evidence="4 5" key="1">
    <citation type="submission" date="2020-10" db="EMBL/GenBank/DDBJ databases">
        <title>Identification of Nocardia species via Next-generation sequencing and recognition of intraspecies genetic diversity.</title>
        <authorList>
            <person name="Li P."/>
            <person name="Li P."/>
            <person name="Lu B."/>
        </authorList>
    </citation>
    <scope>NUCLEOTIDE SEQUENCE [LARGE SCALE GENOMIC DNA]</scope>
    <source>
        <strain evidence="4 5">BJ06-0143</strain>
    </source>
</reference>
<name>A0ABS0D9L1_9NOCA</name>
<evidence type="ECO:0000256" key="1">
    <source>
        <dbReference type="ARBA" id="ARBA00006484"/>
    </source>
</evidence>
<keyword evidence="5" id="KW-1185">Reference proteome</keyword>
<dbReference type="InterPro" id="IPR002347">
    <property type="entry name" value="SDR_fam"/>
</dbReference>
<organism evidence="4 5">
    <name type="scientific">Nocardia higoensis</name>
    <dbReference type="NCBI Taxonomy" id="228599"/>
    <lineage>
        <taxon>Bacteria</taxon>
        <taxon>Bacillati</taxon>
        <taxon>Actinomycetota</taxon>
        <taxon>Actinomycetes</taxon>
        <taxon>Mycobacteriales</taxon>
        <taxon>Nocardiaceae</taxon>
        <taxon>Nocardia</taxon>
    </lineage>
</organism>
<evidence type="ECO:0000313" key="5">
    <source>
        <dbReference type="Proteomes" id="UP000707731"/>
    </source>
</evidence>
<dbReference type="RefSeq" id="WP_195001781.1">
    <property type="nucleotide sequence ID" value="NZ_JADLQN010000001.1"/>
</dbReference>
<dbReference type="PRINTS" id="PR00080">
    <property type="entry name" value="SDRFAMILY"/>
</dbReference>
<dbReference type="EMBL" id="JADLQN010000001">
    <property type="protein sequence ID" value="MBF6355140.1"/>
    <property type="molecule type" value="Genomic_DNA"/>
</dbReference>
<dbReference type="Proteomes" id="UP000707731">
    <property type="component" value="Unassembled WGS sequence"/>
</dbReference>
<proteinExistence type="inferred from homology"/>
<dbReference type="PANTHER" id="PTHR24322:SF736">
    <property type="entry name" value="RETINOL DEHYDROGENASE 10"/>
    <property type="match status" value="1"/>
</dbReference>
<evidence type="ECO:0000256" key="3">
    <source>
        <dbReference type="RuleBase" id="RU000363"/>
    </source>
</evidence>
<keyword evidence="2" id="KW-0560">Oxidoreductase</keyword>
<dbReference type="SUPFAM" id="SSF51735">
    <property type="entry name" value="NAD(P)-binding Rossmann-fold domains"/>
    <property type="match status" value="1"/>
</dbReference>
<gene>
    <name evidence="4" type="ORF">IU449_11410</name>
</gene>
<protein>
    <submittedName>
        <fullName evidence="4">SDR family NAD(P)-dependent oxidoreductase</fullName>
    </submittedName>
</protein>
<sequence>MAIDLEGAVACVTGAARGIGRETARLLAEQGAQVWIGDIDAAVADRTARELGVRAHRLDVTDPASFQEFLAAPGRPVSMLVNNAGVMHVGRFVDLDVGEHLREIAIDLTGVVIGMRLVLPTMMARNTGHIVNVASMAGKITVPGAATYNASKSAVVALSRAVRAEIAHTEVTVSTVLPSAVRTELTSGLSTRGVPTLDPVDVAAAIVDSARSGRREIVLPRWVGAMGVVEEAVPEAVMDRLRGLVDGRRLLDGVNHADRAGYIARS</sequence>
<dbReference type="Pfam" id="PF00106">
    <property type="entry name" value="adh_short"/>
    <property type="match status" value="1"/>
</dbReference>
<dbReference type="InterPro" id="IPR020904">
    <property type="entry name" value="Sc_DH/Rdtase_CS"/>
</dbReference>
<dbReference type="PANTHER" id="PTHR24322">
    <property type="entry name" value="PKSB"/>
    <property type="match status" value="1"/>
</dbReference>
<dbReference type="NCBIfam" id="NF005878">
    <property type="entry name" value="PRK07825.1"/>
    <property type="match status" value="1"/>
</dbReference>
<evidence type="ECO:0000256" key="2">
    <source>
        <dbReference type="ARBA" id="ARBA00023002"/>
    </source>
</evidence>
<comment type="similarity">
    <text evidence="1 3">Belongs to the short-chain dehydrogenases/reductases (SDR) family.</text>
</comment>
<dbReference type="PROSITE" id="PS00061">
    <property type="entry name" value="ADH_SHORT"/>
    <property type="match status" value="1"/>
</dbReference>